<proteinExistence type="predicted"/>
<sequence>MGRKETIRIACIVPPDGRVAFIEADQDGIRNAWQKWRDSLNDEQIDAHEAAKTQGGVVLIDMLKTDYDGIFADNRHWISQ</sequence>
<accession>A0A0F9E9P6</accession>
<reference evidence="1" key="1">
    <citation type="journal article" date="2015" name="Nature">
        <title>Complex archaea that bridge the gap between prokaryotes and eukaryotes.</title>
        <authorList>
            <person name="Spang A."/>
            <person name="Saw J.H."/>
            <person name="Jorgensen S.L."/>
            <person name="Zaremba-Niedzwiedzka K."/>
            <person name="Martijn J."/>
            <person name="Lind A.E."/>
            <person name="van Eijk R."/>
            <person name="Schleper C."/>
            <person name="Guy L."/>
            <person name="Ettema T.J."/>
        </authorList>
    </citation>
    <scope>NUCLEOTIDE SEQUENCE</scope>
</reference>
<dbReference type="EMBL" id="LAZR01025796">
    <property type="protein sequence ID" value="KKL70778.1"/>
    <property type="molecule type" value="Genomic_DNA"/>
</dbReference>
<evidence type="ECO:0000313" key="1">
    <source>
        <dbReference type="EMBL" id="KKL70778.1"/>
    </source>
</evidence>
<dbReference type="AlphaFoldDB" id="A0A0F9E9P6"/>
<protein>
    <submittedName>
        <fullName evidence="1">Uncharacterized protein</fullName>
    </submittedName>
</protein>
<organism evidence="1">
    <name type="scientific">marine sediment metagenome</name>
    <dbReference type="NCBI Taxonomy" id="412755"/>
    <lineage>
        <taxon>unclassified sequences</taxon>
        <taxon>metagenomes</taxon>
        <taxon>ecological metagenomes</taxon>
    </lineage>
</organism>
<gene>
    <name evidence="1" type="ORF">LCGC14_2101490</name>
</gene>
<name>A0A0F9E9P6_9ZZZZ</name>
<comment type="caution">
    <text evidence="1">The sequence shown here is derived from an EMBL/GenBank/DDBJ whole genome shotgun (WGS) entry which is preliminary data.</text>
</comment>